<evidence type="ECO:0000313" key="6">
    <source>
        <dbReference type="EMBL" id="EQC25982.1"/>
    </source>
</evidence>
<dbReference type="Pfam" id="PF00112">
    <property type="entry name" value="Peptidase_C1"/>
    <property type="match status" value="1"/>
</dbReference>
<dbReference type="GO" id="GO:0008234">
    <property type="term" value="F:cysteine-type peptidase activity"/>
    <property type="evidence" value="ECO:0007669"/>
    <property type="project" value="InterPro"/>
</dbReference>
<dbReference type="AlphaFoldDB" id="T0R935"/>
<dbReference type="VEuPathDB" id="FungiDB:SDRG_16170"/>
<dbReference type="STRING" id="1156394.T0R935"/>
<dbReference type="eggNOG" id="KOG1543">
    <property type="taxonomic scope" value="Eukaryota"/>
</dbReference>
<evidence type="ECO:0000259" key="5">
    <source>
        <dbReference type="SMART" id="SM00645"/>
    </source>
</evidence>
<dbReference type="PRINTS" id="PR01217">
    <property type="entry name" value="PRICHEXTENSN"/>
</dbReference>
<dbReference type="RefSeq" id="XP_008620591.1">
    <property type="nucleotide sequence ID" value="XM_008622369.1"/>
</dbReference>
<evidence type="ECO:0000313" key="7">
    <source>
        <dbReference type="Proteomes" id="UP000030762"/>
    </source>
</evidence>
<evidence type="ECO:0000256" key="3">
    <source>
        <dbReference type="SAM" id="MobiDB-lite"/>
    </source>
</evidence>
<dbReference type="PROSITE" id="PS00139">
    <property type="entry name" value="THIOL_PROTEASE_CYS"/>
    <property type="match status" value="1"/>
</dbReference>
<dbReference type="OrthoDB" id="75138at2759"/>
<dbReference type="InterPro" id="IPR038765">
    <property type="entry name" value="Papain-like_cys_pep_sf"/>
</dbReference>
<gene>
    <name evidence="6" type="ORF">SDRG_16170</name>
</gene>
<dbReference type="InterPro" id="IPR013128">
    <property type="entry name" value="Peptidase_C1A"/>
</dbReference>
<keyword evidence="7" id="KW-1185">Reference proteome</keyword>
<organism evidence="6 7">
    <name type="scientific">Saprolegnia diclina (strain VS20)</name>
    <dbReference type="NCBI Taxonomy" id="1156394"/>
    <lineage>
        <taxon>Eukaryota</taxon>
        <taxon>Sar</taxon>
        <taxon>Stramenopiles</taxon>
        <taxon>Oomycota</taxon>
        <taxon>Saprolegniomycetes</taxon>
        <taxon>Saprolegniales</taxon>
        <taxon>Saprolegniaceae</taxon>
        <taxon>Saprolegnia</taxon>
    </lineage>
</organism>
<sequence length="472" mass="50914">MMHTKLTVAALAMASVAATDIFSDATLDAIKELQQWKESAAGQKAIEAGFVPTTESDGRQEAGTTLEAVELERFLETKKIVEQLNKDYPDAEFSVDNPFALLTEDEFAQYVMESFGPPTRKLRSTHPVGRDLSVAQRQAEDEKDWSSHKCNGPVKHQGGCGSCWTFAATGQAAFSHCLATGELLDLSQQQLVSCARDAGQGCKGGWPPNALEYIRKTGVCMDADYPYVSGNTKQDGTCQESCKKTKLQIGDTVEIQGEGALQEALNDQVVEVAVEAGNNVWKNYKKGVIRQCPGARVDHAVIAMGYGTKDGVNHFKIKNSWGTTWGEQGYVYLERGVGGKGMCNVAEYPSYPKLASSPKPTSDKPTPAPTSDEPSNEPTDEPTNKPTTKPTGKPTGKPTTSPTTHKPKPTQQPKPTSGEPTTKPTPTSKAPSNNCGGCTGCYYPNQRACQPAFDKATCDVMTPYYGTIWCGN</sequence>
<dbReference type="SMART" id="SM00645">
    <property type="entry name" value="Pept_C1"/>
    <property type="match status" value="1"/>
</dbReference>
<dbReference type="CDD" id="cd02248">
    <property type="entry name" value="Peptidase_C1A"/>
    <property type="match status" value="1"/>
</dbReference>
<dbReference type="GO" id="GO:0006508">
    <property type="term" value="P:proteolysis"/>
    <property type="evidence" value="ECO:0007669"/>
    <property type="project" value="InterPro"/>
</dbReference>
<dbReference type="OMA" id="CQPAFDK"/>
<dbReference type="Gene3D" id="3.90.70.10">
    <property type="entry name" value="Cysteine proteinases"/>
    <property type="match status" value="1"/>
</dbReference>
<keyword evidence="2" id="KW-0865">Zymogen</keyword>
<name>T0R935_SAPDV</name>
<feature type="compositionally biased region" description="Low complexity" evidence="3">
    <location>
        <begin position="355"/>
        <end position="372"/>
    </location>
</feature>
<dbReference type="InterPro" id="IPR039417">
    <property type="entry name" value="Peptidase_C1A_papain-like"/>
</dbReference>
<feature type="compositionally biased region" description="Low complexity" evidence="3">
    <location>
        <begin position="384"/>
        <end position="432"/>
    </location>
</feature>
<reference evidence="6 7" key="1">
    <citation type="submission" date="2012-04" db="EMBL/GenBank/DDBJ databases">
        <title>The Genome Sequence of Saprolegnia declina VS20.</title>
        <authorList>
            <consortium name="The Broad Institute Genome Sequencing Platform"/>
            <person name="Russ C."/>
            <person name="Nusbaum C."/>
            <person name="Tyler B."/>
            <person name="van West P."/>
            <person name="Dieguez-Uribeondo J."/>
            <person name="de Bruijn I."/>
            <person name="Tripathy S."/>
            <person name="Jiang R."/>
            <person name="Young S.K."/>
            <person name="Zeng Q."/>
            <person name="Gargeya S."/>
            <person name="Fitzgerald M."/>
            <person name="Haas B."/>
            <person name="Abouelleil A."/>
            <person name="Alvarado L."/>
            <person name="Arachchi H.M."/>
            <person name="Berlin A."/>
            <person name="Chapman S.B."/>
            <person name="Goldberg J."/>
            <person name="Griggs A."/>
            <person name="Gujja S."/>
            <person name="Hansen M."/>
            <person name="Howarth C."/>
            <person name="Imamovic A."/>
            <person name="Larimer J."/>
            <person name="McCowen C."/>
            <person name="Montmayeur A."/>
            <person name="Murphy C."/>
            <person name="Neiman D."/>
            <person name="Pearson M."/>
            <person name="Priest M."/>
            <person name="Roberts A."/>
            <person name="Saif S."/>
            <person name="Shea T."/>
            <person name="Sisk P."/>
            <person name="Sykes S."/>
            <person name="Wortman J."/>
            <person name="Nusbaum C."/>
            <person name="Birren B."/>
        </authorList>
    </citation>
    <scope>NUCLEOTIDE SEQUENCE [LARGE SCALE GENOMIC DNA]</scope>
    <source>
        <strain evidence="6 7">VS20</strain>
    </source>
</reference>
<dbReference type="GeneID" id="19956897"/>
<feature type="chain" id="PRO_5018538782" description="Peptidase C1A papain C-terminal domain-containing protein" evidence="4">
    <location>
        <begin position="19"/>
        <end position="472"/>
    </location>
</feature>
<comment type="similarity">
    <text evidence="1">Belongs to the peptidase C1 family.</text>
</comment>
<proteinExistence type="inferred from homology"/>
<evidence type="ECO:0000256" key="4">
    <source>
        <dbReference type="SAM" id="SignalP"/>
    </source>
</evidence>
<keyword evidence="4" id="KW-0732">Signal</keyword>
<dbReference type="Proteomes" id="UP000030762">
    <property type="component" value="Unassembled WGS sequence"/>
</dbReference>
<dbReference type="PANTHER" id="PTHR12411">
    <property type="entry name" value="CYSTEINE PROTEASE FAMILY C1-RELATED"/>
    <property type="match status" value="1"/>
</dbReference>
<dbReference type="InParanoid" id="T0R935"/>
<feature type="signal peptide" evidence="4">
    <location>
        <begin position="1"/>
        <end position="18"/>
    </location>
</feature>
<dbReference type="InterPro" id="IPR000169">
    <property type="entry name" value="Pept_cys_AS"/>
</dbReference>
<dbReference type="SUPFAM" id="SSF54001">
    <property type="entry name" value="Cysteine proteinases"/>
    <property type="match status" value="1"/>
</dbReference>
<dbReference type="EMBL" id="JH767247">
    <property type="protein sequence ID" value="EQC25982.1"/>
    <property type="molecule type" value="Genomic_DNA"/>
</dbReference>
<accession>T0R935</accession>
<evidence type="ECO:0000256" key="1">
    <source>
        <dbReference type="ARBA" id="ARBA00008455"/>
    </source>
</evidence>
<feature type="region of interest" description="Disordered" evidence="3">
    <location>
        <begin position="351"/>
        <end position="434"/>
    </location>
</feature>
<feature type="domain" description="Peptidase C1A papain C-terminal" evidence="5">
    <location>
        <begin position="139"/>
        <end position="353"/>
    </location>
</feature>
<protein>
    <recommendedName>
        <fullName evidence="5">Peptidase C1A papain C-terminal domain-containing protein</fullName>
    </recommendedName>
</protein>
<evidence type="ECO:0000256" key="2">
    <source>
        <dbReference type="ARBA" id="ARBA00023145"/>
    </source>
</evidence>
<dbReference type="InterPro" id="IPR000668">
    <property type="entry name" value="Peptidase_C1A_C"/>
</dbReference>